<keyword evidence="1" id="KW-1133">Transmembrane helix</keyword>
<feature type="transmembrane region" description="Helical" evidence="1">
    <location>
        <begin position="337"/>
        <end position="359"/>
    </location>
</feature>
<feature type="transmembrane region" description="Helical" evidence="1">
    <location>
        <begin position="177"/>
        <end position="200"/>
    </location>
</feature>
<organism evidence="3 4">
    <name type="scientific">Humidesulfovibrio mexicanus</name>
    <dbReference type="NCBI Taxonomy" id="147047"/>
    <lineage>
        <taxon>Bacteria</taxon>
        <taxon>Pseudomonadati</taxon>
        <taxon>Thermodesulfobacteriota</taxon>
        <taxon>Desulfovibrionia</taxon>
        <taxon>Desulfovibrionales</taxon>
        <taxon>Desulfovibrionaceae</taxon>
        <taxon>Humidesulfovibrio</taxon>
    </lineage>
</organism>
<dbReference type="Pfam" id="PF16980">
    <property type="entry name" value="CitMHS_2"/>
    <property type="match status" value="1"/>
</dbReference>
<feature type="chain" id="PRO_5013303181" evidence="2">
    <location>
        <begin position="30"/>
        <end position="481"/>
    </location>
</feature>
<accession>A0A239C846</accession>
<dbReference type="Proteomes" id="UP000198324">
    <property type="component" value="Unassembled WGS sequence"/>
</dbReference>
<evidence type="ECO:0000313" key="3">
    <source>
        <dbReference type="EMBL" id="SNS15614.1"/>
    </source>
</evidence>
<feature type="transmembrane region" description="Helical" evidence="1">
    <location>
        <begin position="111"/>
        <end position="132"/>
    </location>
</feature>
<dbReference type="InterPro" id="IPR031566">
    <property type="entry name" value="CitMHS_2"/>
</dbReference>
<evidence type="ECO:0000313" key="4">
    <source>
        <dbReference type="Proteomes" id="UP000198324"/>
    </source>
</evidence>
<dbReference type="RefSeq" id="WP_235641616.1">
    <property type="nucleotide sequence ID" value="NZ_FZOC01000007.1"/>
</dbReference>
<feature type="transmembrane region" description="Helical" evidence="1">
    <location>
        <begin position="144"/>
        <end position="165"/>
    </location>
</feature>
<dbReference type="AlphaFoldDB" id="A0A239C846"/>
<gene>
    <name evidence="3" type="ORF">SAMN04488503_2971</name>
</gene>
<keyword evidence="2" id="KW-0732">Signal</keyword>
<protein>
    <submittedName>
        <fullName evidence="3">Transporter, UIT6 family</fullName>
    </submittedName>
</protein>
<proteinExistence type="predicted"/>
<reference evidence="3 4" key="1">
    <citation type="submission" date="2017-06" db="EMBL/GenBank/DDBJ databases">
        <authorList>
            <person name="Kim H.J."/>
            <person name="Triplett B.A."/>
        </authorList>
    </citation>
    <scope>NUCLEOTIDE SEQUENCE [LARGE SCALE GENOMIC DNA]</scope>
    <source>
        <strain evidence="3 4">DSM 13116</strain>
    </source>
</reference>
<sequence length="481" mass="51906">MRDHLQLTVGATLMTLALLLLAFAPQALASGGDLHHQAEEIGRLLDWTWAIPFAGMLLSIAVFPLLAPGFWSQHFGKVAAAWALAYLIPFVAVHGWELGLYQVVHTALTEYVPFIILLLTLFTITGGVHLSGTLVGAPLVNTGILLIGTLLASWMGTTGAAMLLIRPLIRANAHRKYRAHTVVFFIFLVANIGGCLTPFGDPPLFLGFLKGVRFFWTTQHLLLPLLFMAAILLSLYFLLDSALFRREGSPKPPKAKKAKLKLEGTANLLLLAAVVVCVLASGVWHPDMGFEVFHVHIELQNLLRDLALLGLTGASLMITSAELRHKNSFEWEPMEEVAKIFAGIFVSMIPAIAILRAGTEGALAGLVGLAAPGGVHDPAMFFWLTGILSSLLDNAPTYLVFFNVAGGDAQALMAEVQTLLAISAGAVFMGANSYIGNAPNFMVRSIAESSGVKMPSFFGYMIWSVGILVPCFGLLTLLFFR</sequence>
<feature type="transmembrane region" description="Helical" evidence="1">
    <location>
        <begin position="47"/>
        <end position="67"/>
    </location>
</feature>
<dbReference type="EMBL" id="FZOC01000007">
    <property type="protein sequence ID" value="SNS15614.1"/>
    <property type="molecule type" value="Genomic_DNA"/>
</dbReference>
<feature type="transmembrane region" description="Helical" evidence="1">
    <location>
        <begin position="457"/>
        <end position="480"/>
    </location>
</feature>
<feature type="transmembrane region" description="Helical" evidence="1">
    <location>
        <begin position="416"/>
        <end position="437"/>
    </location>
</feature>
<feature type="transmembrane region" description="Helical" evidence="1">
    <location>
        <begin position="306"/>
        <end position="325"/>
    </location>
</feature>
<keyword evidence="1" id="KW-0472">Membrane</keyword>
<feature type="transmembrane region" description="Helical" evidence="1">
    <location>
        <begin position="220"/>
        <end position="244"/>
    </location>
</feature>
<evidence type="ECO:0000256" key="2">
    <source>
        <dbReference type="SAM" id="SignalP"/>
    </source>
</evidence>
<keyword evidence="4" id="KW-1185">Reference proteome</keyword>
<evidence type="ECO:0000256" key="1">
    <source>
        <dbReference type="SAM" id="Phobius"/>
    </source>
</evidence>
<keyword evidence="1" id="KW-0812">Transmembrane</keyword>
<feature type="transmembrane region" description="Helical" evidence="1">
    <location>
        <begin position="379"/>
        <end position="404"/>
    </location>
</feature>
<feature type="transmembrane region" description="Helical" evidence="1">
    <location>
        <begin position="265"/>
        <end position="286"/>
    </location>
</feature>
<feature type="signal peptide" evidence="2">
    <location>
        <begin position="1"/>
        <end position="29"/>
    </location>
</feature>
<name>A0A239C846_9BACT</name>